<dbReference type="PANTHER" id="PTHR46865">
    <property type="entry name" value="OXIDOREDUCTASE-RELATED"/>
    <property type="match status" value="1"/>
</dbReference>
<feature type="domain" description="FAD-binding" evidence="5">
    <location>
        <begin position="2"/>
        <end position="359"/>
    </location>
</feature>
<keyword evidence="1" id="KW-0285">Flavoprotein</keyword>
<dbReference type="Gene3D" id="3.30.9.10">
    <property type="entry name" value="D-Amino Acid Oxidase, subunit A, domain 2"/>
    <property type="match status" value="1"/>
</dbReference>
<dbReference type="PRINTS" id="PR00420">
    <property type="entry name" value="RNGMNOXGNASE"/>
</dbReference>
<accession>A0A2H4SEL6</accession>
<feature type="region of interest" description="Disordered" evidence="4">
    <location>
        <begin position="429"/>
        <end position="454"/>
    </location>
</feature>
<reference evidence="6 7" key="1">
    <citation type="journal article" date="2017" name="BMC Genomics">
        <title>Chromosome level assembly and secondary metabolite potential of the parasitic fungus Cordyceps militaris.</title>
        <authorList>
            <person name="Kramer G.J."/>
            <person name="Nodwell J.R."/>
        </authorList>
    </citation>
    <scope>NUCLEOTIDE SEQUENCE [LARGE SCALE GENOMIC DNA]</scope>
    <source>
        <strain evidence="6 7">ATCC 34164</strain>
    </source>
</reference>
<evidence type="ECO:0000313" key="7">
    <source>
        <dbReference type="Proteomes" id="UP000323067"/>
    </source>
</evidence>
<dbReference type="Gene3D" id="3.50.50.60">
    <property type="entry name" value="FAD/NAD(P)-binding domain"/>
    <property type="match status" value="1"/>
</dbReference>
<protein>
    <submittedName>
        <fullName evidence="6">Phosphatase</fullName>
    </submittedName>
</protein>
<evidence type="ECO:0000259" key="5">
    <source>
        <dbReference type="Pfam" id="PF01494"/>
    </source>
</evidence>
<gene>
    <name evidence="6" type="ORF">A9K55_007301</name>
</gene>
<dbReference type="AlphaFoldDB" id="A0A2H4SEL6"/>
<evidence type="ECO:0000256" key="2">
    <source>
        <dbReference type="ARBA" id="ARBA00022827"/>
    </source>
</evidence>
<keyword evidence="3" id="KW-0560">Oxidoreductase</keyword>
<keyword evidence="2" id="KW-0274">FAD</keyword>
<dbReference type="EMBL" id="CP023324">
    <property type="protein sequence ID" value="ATY61543.1"/>
    <property type="molecule type" value="Genomic_DNA"/>
</dbReference>
<dbReference type="GO" id="GO:0071949">
    <property type="term" value="F:FAD binding"/>
    <property type="evidence" value="ECO:0007669"/>
    <property type="project" value="InterPro"/>
</dbReference>
<proteinExistence type="predicted"/>
<evidence type="ECO:0000256" key="4">
    <source>
        <dbReference type="SAM" id="MobiDB-lite"/>
    </source>
</evidence>
<name>A0A2H4SEL6_CORMI</name>
<sequence length="509" mass="57173">MKVIIAGAGVAGPAIAFWLAKEGHDVTLVERFPSLRVAGLQVDLRNEAIEVVRRMGLLSTVRKRSVPEMGTIIVDSKGEENIVQRKLEVETESGVQGKTSAYEIMRRDLIEILHDATKENVTYRFGLSVDHYQNIKGDESSEDGPKTDKVEVTLSDGSKEQYDLLVAADGQGSRIRKHMFFYRPEEDQSRWLGVFSAYFTLPRRDYDTSFCRMYHATERRLAMTRWHAQDTGQVYLMAMSHTERFRRALDRDVASQKDAFAAVFAGMGWQEERILAALTDAEDFYADEMLQRRSTTWSHGRVVLLGDAAYCASPIAGVGSSMALIGAYVLAGELAVHGPREVGAALRSYHEVMRPLAEQSQRLPKRSLQAWLPLSSWAVKRLHVTEWVRSKGRGAQPWAKKVRDQRWLLPDYPEMCWRSRSAAWGVSVPPSTARSSLTEDSRSRSFWSPGTYSSASSVAADDIWLPSHELRKEEAARRVDTPPARPDWPLATIPSCSSCEHCSKNTGVC</sequence>
<dbReference type="SUPFAM" id="SSF51905">
    <property type="entry name" value="FAD/NAD(P)-binding domain"/>
    <property type="match status" value="1"/>
</dbReference>
<dbReference type="InterPro" id="IPR002938">
    <property type="entry name" value="FAD-bd"/>
</dbReference>
<dbReference type="VEuPathDB" id="FungiDB:A9K55_007301"/>
<evidence type="ECO:0000313" key="6">
    <source>
        <dbReference type="EMBL" id="ATY61543.1"/>
    </source>
</evidence>
<dbReference type="Pfam" id="PF01494">
    <property type="entry name" value="FAD_binding_3"/>
    <property type="match status" value="1"/>
</dbReference>
<organism evidence="6 7">
    <name type="scientific">Cordyceps militaris</name>
    <name type="common">Caterpillar fungus</name>
    <name type="synonym">Clavaria militaris</name>
    <dbReference type="NCBI Taxonomy" id="73501"/>
    <lineage>
        <taxon>Eukaryota</taxon>
        <taxon>Fungi</taxon>
        <taxon>Dikarya</taxon>
        <taxon>Ascomycota</taxon>
        <taxon>Pezizomycotina</taxon>
        <taxon>Sordariomycetes</taxon>
        <taxon>Hypocreomycetidae</taxon>
        <taxon>Hypocreales</taxon>
        <taxon>Cordycipitaceae</taxon>
        <taxon>Cordyceps</taxon>
    </lineage>
</organism>
<dbReference type="GO" id="GO:0016491">
    <property type="term" value="F:oxidoreductase activity"/>
    <property type="evidence" value="ECO:0007669"/>
    <property type="project" value="UniProtKB-KW"/>
</dbReference>
<feature type="compositionally biased region" description="Polar residues" evidence="4">
    <location>
        <begin position="444"/>
        <end position="454"/>
    </location>
</feature>
<dbReference type="Proteomes" id="UP000323067">
    <property type="component" value="Chromosome vii"/>
</dbReference>
<dbReference type="InterPro" id="IPR051704">
    <property type="entry name" value="FAD_aromatic-hydroxylase"/>
</dbReference>
<dbReference type="OrthoDB" id="655030at2759"/>
<evidence type="ECO:0000256" key="1">
    <source>
        <dbReference type="ARBA" id="ARBA00022630"/>
    </source>
</evidence>
<evidence type="ECO:0000256" key="3">
    <source>
        <dbReference type="ARBA" id="ARBA00023002"/>
    </source>
</evidence>
<dbReference type="PANTHER" id="PTHR46865:SF7">
    <property type="entry name" value="MONOOXYGENASE, PUTATIVE (AFU_ORTHOLOGUE AFUA_8G07040)-RELATED"/>
    <property type="match status" value="1"/>
</dbReference>
<dbReference type="VEuPathDB" id="FungiDB:CCM_07717"/>
<dbReference type="InterPro" id="IPR036188">
    <property type="entry name" value="FAD/NAD-bd_sf"/>
</dbReference>